<dbReference type="InterPro" id="IPR011761">
    <property type="entry name" value="ATP-grasp"/>
</dbReference>
<evidence type="ECO:0000259" key="5">
    <source>
        <dbReference type="PROSITE" id="PS50975"/>
    </source>
</evidence>
<accession>A0ABT6M227</accession>
<evidence type="ECO:0000313" key="6">
    <source>
        <dbReference type="EMBL" id="MDH6222139.1"/>
    </source>
</evidence>
<evidence type="ECO:0000256" key="2">
    <source>
        <dbReference type="ARBA" id="ARBA00022741"/>
    </source>
</evidence>
<dbReference type="PANTHER" id="PTHR43585">
    <property type="entry name" value="FUMIPYRROLE BIOSYNTHESIS PROTEIN C"/>
    <property type="match status" value="1"/>
</dbReference>
<sequence>MVLVDPYSSGVALGKALRRAGLTTYAVLSYPPPDPRLTRTFEAGDHTDVISAEKGFSRVVDFVRNLGPLAVIAGIETGVELADSLSAELGLTLANDPALSRARRDKAAMMRTLQDAGVPVIRSMPVTDWRGSAQTVAAHGLSTETGDLVVKPTRSAMSDGLRLARRGSDLEATVREVLGTRNVMGSVNDTVLVQERVHGTEYVVDTFSDRGHHVVTNVCRYNKVAFGDSFAVYESTDFLPEDSPEIAALVPYVKRVLNALGIRFGACHNEVMLTEDGPLLMETGARLAGSGLVGAAELATGGSGISRYVQRLAEGATDGGDYRLQRRVRGVYLVFRRHGTVTNTAALERIRTLRSCRHAELSVRDGDVVSPTGGLMSTMTRGWALLAHRDLDQVERDHEEFRRIESELTFTGHAGEGR</sequence>
<dbReference type="InterPro" id="IPR052032">
    <property type="entry name" value="ATP-dep_AA_Ligase"/>
</dbReference>
<comment type="caution">
    <text evidence="6">The sequence shown here is derived from an EMBL/GenBank/DDBJ whole genome shotgun (WGS) entry which is preliminary data.</text>
</comment>
<gene>
    <name evidence="6" type="ORF">M2283_009486</name>
</gene>
<organism evidence="6 7">
    <name type="scientific">Streptomyces pseudovenezuelae</name>
    <dbReference type="NCBI Taxonomy" id="67350"/>
    <lineage>
        <taxon>Bacteria</taxon>
        <taxon>Bacillati</taxon>
        <taxon>Actinomycetota</taxon>
        <taxon>Actinomycetes</taxon>
        <taxon>Kitasatosporales</taxon>
        <taxon>Streptomycetaceae</taxon>
        <taxon>Streptomyces</taxon>
        <taxon>Streptomyces aurantiacus group</taxon>
    </lineage>
</organism>
<dbReference type="Gene3D" id="3.30.470.20">
    <property type="entry name" value="ATP-grasp fold, B domain"/>
    <property type="match status" value="1"/>
</dbReference>
<dbReference type="Pfam" id="PF13535">
    <property type="entry name" value="ATP-grasp_4"/>
    <property type="match status" value="1"/>
</dbReference>
<evidence type="ECO:0000313" key="7">
    <source>
        <dbReference type="Proteomes" id="UP001160499"/>
    </source>
</evidence>
<keyword evidence="7" id="KW-1185">Reference proteome</keyword>
<keyword evidence="1" id="KW-0436">Ligase</keyword>
<protein>
    <submittedName>
        <fullName evidence="6">Biotin carboxylase</fullName>
    </submittedName>
</protein>
<proteinExistence type="predicted"/>
<keyword evidence="3 4" id="KW-0067">ATP-binding</keyword>
<dbReference type="EMBL" id="JARXVH010000029">
    <property type="protein sequence ID" value="MDH6222139.1"/>
    <property type="molecule type" value="Genomic_DNA"/>
</dbReference>
<dbReference type="NCBIfam" id="NF005543">
    <property type="entry name" value="PRK07206.1"/>
    <property type="match status" value="1"/>
</dbReference>
<feature type="domain" description="ATP-grasp" evidence="5">
    <location>
        <begin position="110"/>
        <end position="314"/>
    </location>
</feature>
<keyword evidence="2 4" id="KW-0547">Nucleotide-binding</keyword>
<dbReference type="PROSITE" id="PS50975">
    <property type="entry name" value="ATP_GRASP"/>
    <property type="match status" value="1"/>
</dbReference>
<evidence type="ECO:0000256" key="1">
    <source>
        <dbReference type="ARBA" id="ARBA00022598"/>
    </source>
</evidence>
<evidence type="ECO:0000256" key="4">
    <source>
        <dbReference type="PROSITE-ProRule" id="PRU00409"/>
    </source>
</evidence>
<reference evidence="6 7" key="1">
    <citation type="submission" date="2023-04" db="EMBL/GenBank/DDBJ databases">
        <title>Forest soil microbial communities from Buena Vista Peninsula, Colon Province, Panama.</title>
        <authorList>
            <person name="Bouskill N."/>
        </authorList>
    </citation>
    <scope>NUCLEOTIDE SEQUENCE [LARGE SCALE GENOMIC DNA]</scope>
    <source>
        <strain evidence="6 7">GGS1</strain>
    </source>
</reference>
<dbReference type="SUPFAM" id="SSF56059">
    <property type="entry name" value="Glutathione synthetase ATP-binding domain-like"/>
    <property type="match status" value="1"/>
</dbReference>
<dbReference type="PANTHER" id="PTHR43585:SF2">
    <property type="entry name" value="ATP-GRASP ENZYME FSQD"/>
    <property type="match status" value="1"/>
</dbReference>
<dbReference type="Proteomes" id="UP001160499">
    <property type="component" value="Unassembled WGS sequence"/>
</dbReference>
<evidence type="ECO:0000256" key="3">
    <source>
        <dbReference type="ARBA" id="ARBA00022840"/>
    </source>
</evidence>
<name>A0ABT6M227_9ACTN</name>